<name>A0A9Q8SSV2_9PEZI</name>
<dbReference type="EMBL" id="CP019476">
    <property type="protein sequence ID" value="UQC81962.1"/>
    <property type="molecule type" value="Genomic_DNA"/>
</dbReference>
<dbReference type="Proteomes" id="UP000830671">
    <property type="component" value="Chromosome 4"/>
</dbReference>
<sequence>MRLGKTQLVPVSPRSKSELILPPSQRDLCGMIRRLDYTERGNHLASTFL</sequence>
<dbReference type="KEGG" id="clup:CLUP02_07448"/>
<dbReference type="GeneID" id="73341453"/>
<dbReference type="AlphaFoldDB" id="A0A9Q8SSV2"/>
<keyword evidence="2" id="KW-1185">Reference proteome</keyword>
<accession>A0A9Q8SSV2</accession>
<dbReference type="RefSeq" id="XP_049143586.1">
    <property type="nucleotide sequence ID" value="XM_049286443.1"/>
</dbReference>
<gene>
    <name evidence="1" type="ORF">CLUP02_07448</name>
</gene>
<evidence type="ECO:0000313" key="2">
    <source>
        <dbReference type="Proteomes" id="UP000830671"/>
    </source>
</evidence>
<protein>
    <submittedName>
        <fullName evidence="1">Uncharacterized protein</fullName>
    </submittedName>
</protein>
<proteinExistence type="predicted"/>
<reference evidence="1" key="1">
    <citation type="journal article" date="2021" name="Mol. Plant Microbe Interact.">
        <title>Complete Genome Sequence of the Plant-Pathogenic Fungus Colletotrichum lupini.</title>
        <authorList>
            <person name="Baroncelli R."/>
            <person name="Pensec F."/>
            <person name="Da Lio D."/>
            <person name="Boufleur T."/>
            <person name="Vicente I."/>
            <person name="Sarrocco S."/>
            <person name="Picot A."/>
            <person name="Baraldi E."/>
            <person name="Sukno S."/>
            <person name="Thon M."/>
            <person name="Le Floch G."/>
        </authorList>
    </citation>
    <scope>NUCLEOTIDE SEQUENCE</scope>
    <source>
        <strain evidence="1">IMI 504893</strain>
    </source>
</reference>
<evidence type="ECO:0000313" key="1">
    <source>
        <dbReference type="EMBL" id="UQC81962.1"/>
    </source>
</evidence>
<organism evidence="1 2">
    <name type="scientific">Colletotrichum lupini</name>
    <dbReference type="NCBI Taxonomy" id="145971"/>
    <lineage>
        <taxon>Eukaryota</taxon>
        <taxon>Fungi</taxon>
        <taxon>Dikarya</taxon>
        <taxon>Ascomycota</taxon>
        <taxon>Pezizomycotina</taxon>
        <taxon>Sordariomycetes</taxon>
        <taxon>Hypocreomycetidae</taxon>
        <taxon>Glomerellales</taxon>
        <taxon>Glomerellaceae</taxon>
        <taxon>Colletotrichum</taxon>
        <taxon>Colletotrichum acutatum species complex</taxon>
    </lineage>
</organism>